<keyword evidence="2" id="KW-0067">ATP-binding</keyword>
<keyword evidence="4" id="KW-1185">Reference proteome</keyword>
<dbReference type="GO" id="GO:0016887">
    <property type="term" value="F:ATP hydrolysis activity"/>
    <property type="evidence" value="ECO:0007669"/>
    <property type="project" value="InterPro"/>
</dbReference>
<dbReference type="EMBL" id="CP118166">
    <property type="protein sequence ID" value="WDI33006.1"/>
    <property type="molecule type" value="Genomic_DNA"/>
</dbReference>
<gene>
    <name evidence="3" type="primary">zapE</name>
    <name evidence="3" type="ORF">PUV54_07320</name>
</gene>
<dbReference type="RefSeq" id="WP_274494963.1">
    <property type="nucleotide sequence ID" value="NZ_CP118166.1"/>
</dbReference>
<dbReference type="Pfam" id="PF03969">
    <property type="entry name" value="AFG1_ATPase"/>
    <property type="match status" value="1"/>
</dbReference>
<accession>A0AAE9ZKV3</accession>
<evidence type="ECO:0000313" key="4">
    <source>
        <dbReference type="Proteomes" id="UP001214043"/>
    </source>
</evidence>
<dbReference type="KEGG" id="hfl:PUV54_07320"/>
<sequence length="377" mass="42834">MKGPFPRYLELVETRALESDPAQEEAAERLHALSEALQNYRGPKQSWFSKSQKTPQGIYLWGGVGRGKTLLMDIFYNNTCFEKKRRVHFHEFMAEIHERIAAWRASDMGEKKKHRAFNRDSPDDPMPPVAHDIAQDALLLCFDEFHVTDIADAMILGRLFTALFENGVVAVATSNRHPDDLYKDGLNRQLFLPFIDLMKSRFDILELKAVHDYRLAKLKQAPVYYQPLGADADNAMDASWKNMISGAHEHPETISVKGRTLKAPRAARGAARFDFSALCEQPLGASDYLALIRRYHALYIDRIPTMGADKRNEAKRFSTLVDTIYDAKVKLVCSADGEPDQLYTEGHGAFEFERTASRLMEMRTPDYLAAATENPEE</sequence>
<dbReference type="AlphaFoldDB" id="A0AAE9ZKV3"/>
<name>A0AAE9ZKV3_9PROT</name>
<proteinExistence type="predicted"/>
<dbReference type="GO" id="GO:0005524">
    <property type="term" value="F:ATP binding"/>
    <property type="evidence" value="ECO:0007669"/>
    <property type="project" value="UniProtKB-KW"/>
</dbReference>
<dbReference type="PANTHER" id="PTHR12169">
    <property type="entry name" value="ATPASE N2B"/>
    <property type="match status" value="1"/>
</dbReference>
<keyword evidence="3" id="KW-0132">Cell division</keyword>
<dbReference type="Proteomes" id="UP001214043">
    <property type="component" value="Chromosome"/>
</dbReference>
<dbReference type="SUPFAM" id="SSF52540">
    <property type="entry name" value="P-loop containing nucleoside triphosphate hydrolases"/>
    <property type="match status" value="1"/>
</dbReference>
<protein>
    <submittedName>
        <fullName evidence="3">Cell division protein ZapE</fullName>
    </submittedName>
</protein>
<dbReference type="GO" id="GO:0051301">
    <property type="term" value="P:cell division"/>
    <property type="evidence" value="ECO:0007669"/>
    <property type="project" value="UniProtKB-KW"/>
</dbReference>
<keyword evidence="3" id="KW-0131">Cell cycle</keyword>
<keyword evidence="1" id="KW-0547">Nucleotide-binding</keyword>
<dbReference type="InterPro" id="IPR027417">
    <property type="entry name" value="P-loop_NTPase"/>
</dbReference>
<organism evidence="3 4">
    <name type="scientific">Hyphococcus flavus</name>
    <dbReference type="NCBI Taxonomy" id="1866326"/>
    <lineage>
        <taxon>Bacteria</taxon>
        <taxon>Pseudomonadati</taxon>
        <taxon>Pseudomonadota</taxon>
        <taxon>Alphaproteobacteria</taxon>
        <taxon>Parvularculales</taxon>
        <taxon>Parvularculaceae</taxon>
        <taxon>Hyphococcus</taxon>
    </lineage>
</organism>
<evidence type="ECO:0000256" key="2">
    <source>
        <dbReference type="ARBA" id="ARBA00022840"/>
    </source>
</evidence>
<evidence type="ECO:0000313" key="3">
    <source>
        <dbReference type="EMBL" id="WDI33006.1"/>
    </source>
</evidence>
<reference evidence="3" key="1">
    <citation type="submission" date="2023-02" db="EMBL/GenBank/DDBJ databases">
        <title>Genome sequence of Hyphococcus flavus.</title>
        <authorList>
            <person name="Rong J.-C."/>
            <person name="Zhao Q."/>
            <person name="Yi M."/>
            <person name="Wu J.-Y."/>
        </authorList>
    </citation>
    <scope>NUCLEOTIDE SEQUENCE</scope>
    <source>
        <strain evidence="3">MCCC 1K03223</strain>
    </source>
</reference>
<dbReference type="InterPro" id="IPR005654">
    <property type="entry name" value="ATPase_AFG1-like"/>
</dbReference>
<dbReference type="PANTHER" id="PTHR12169:SF6">
    <property type="entry name" value="AFG1-LIKE ATPASE"/>
    <property type="match status" value="1"/>
</dbReference>
<evidence type="ECO:0000256" key="1">
    <source>
        <dbReference type="ARBA" id="ARBA00022741"/>
    </source>
</evidence>
<dbReference type="NCBIfam" id="NF040713">
    <property type="entry name" value="ZapE"/>
    <property type="match status" value="1"/>
</dbReference>
<dbReference type="GO" id="GO:0005737">
    <property type="term" value="C:cytoplasm"/>
    <property type="evidence" value="ECO:0007669"/>
    <property type="project" value="TreeGrafter"/>
</dbReference>
<dbReference type="Gene3D" id="3.40.50.300">
    <property type="entry name" value="P-loop containing nucleotide triphosphate hydrolases"/>
    <property type="match status" value="1"/>
</dbReference>